<keyword evidence="2" id="KW-1185">Reference proteome</keyword>
<reference evidence="1 2" key="1">
    <citation type="submission" date="2016-11" db="EMBL/GenBank/DDBJ databases">
        <title>Whole Genome Sequencing of Mucilaginibacter polytrichastri RG4-7(T) isolated from the moss sample.</title>
        <authorList>
            <person name="Li Y."/>
        </authorList>
    </citation>
    <scope>NUCLEOTIDE SEQUENCE [LARGE SCALE GENOMIC DNA]</scope>
    <source>
        <strain evidence="1 2">RG4-7</strain>
    </source>
</reference>
<dbReference type="AlphaFoldDB" id="A0A1Q6A2F6"/>
<name>A0A1Q6A2F6_9SPHI</name>
<evidence type="ECO:0000313" key="2">
    <source>
        <dbReference type="Proteomes" id="UP000186720"/>
    </source>
</evidence>
<proteinExistence type="predicted"/>
<accession>A0A1Q6A2F6</accession>
<dbReference type="EMBL" id="MPPL01000001">
    <property type="protein sequence ID" value="OKS88204.1"/>
    <property type="molecule type" value="Genomic_DNA"/>
</dbReference>
<sequence length="255" mass="28275">MEYEITPKLSGGISYSNNILNGLNNAGRSYQSNYAAKVITYIKANFNIRQLSPKGDTSVQYYLYNDIFSINNRKVLTYYPVSNTIYFGFAVPNAGEISLNFNGNTLYVNQVGITGSMISKMSIPALSGIKRNGIYLLDPLPNGDYTVNNGHHRGKDEQRGGFYRDGVGFTFDITPLFASLNGKKMERSLLRIHPDGNSPGSAGCIALGVDRPVLTAFYDAMKEYMAKKGAVRLKVEDPNNPNIMYNRHKGVKSHE</sequence>
<dbReference type="Proteomes" id="UP000186720">
    <property type="component" value="Unassembled WGS sequence"/>
</dbReference>
<dbReference type="RefSeq" id="WP_074490811.1">
    <property type="nucleotide sequence ID" value="NZ_FPAM01000010.1"/>
</dbReference>
<dbReference type="STRING" id="1302689.RG47T_3668"/>
<protein>
    <submittedName>
        <fullName evidence="1">Uncharacterized protein</fullName>
    </submittedName>
</protein>
<dbReference type="OrthoDB" id="2972467at2"/>
<organism evidence="1 2">
    <name type="scientific">Mucilaginibacter polytrichastri</name>
    <dbReference type="NCBI Taxonomy" id="1302689"/>
    <lineage>
        <taxon>Bacteria</taxon>
        <taxon>Pseudomonadati</taxon>
        <taxon>Bacteroidota</taxon>
        <taxon>Sphingobacteriia</taxon>
        <taxon>Sphingobacteriales</taxon>
        <taxon>Sphingobacteriaceae</taxon>
        <taxon>Mucilaginibacter</taxon>
    </lineage>
</organism>
<comment type="caution">
    <text evidence="1">The sequence shown here is derived from an EMBL/GenBank/DDBJ whole genome shotgun (WGS) entry which is preliminary data.</text>
</comment>
<gene>
    <name evidence="1" type="ORF">RG47T_3668</name>
</gene>
<evidence type="ECO:0000313" key="1">
    <source>
        <dbReference type="EMBL" id="OKS88204.1"/>
    </source>
</evidence>